<reference evidence="2 3" key="1">
    <citation type="submission" date="2017-03" db="EMBL/GenBank/DDBJ databases">
        <title>Genome analysis of strain PAMC 26510.</title>
        <authorList>
            <person name="Oh H.-M."/>
            <person name="Yang J.-A."/>
        </authorList>
    </citation>
    <scope>NUCLEOTIDE SEQUENCE [LARGE SCALE GENOMIC DNA]</scope>
    <source>
        <strain evidence="2 3">PAMC 26510</strain>
    </source>
</reference>
<comment type="caution">
    <text evidence="2">The sequence shown here is derived from an EMBL/GenBank/DDBJ whole genome shotgun (WGS) entry which is preliminary data.</text>
</comment>
<dbReference type="InterPro" id="IPR011008">
    <property type="entry name" value="Dimeric_a/b-barrel"/>
</dbReference>
<dbReference type="PANTHER" id="PTHR35174">
    <property type="entry name" value="BLL7171 PROTEIN-RELATED"/>
    <property type="match status" value="1"/>
</dbReference>
<dbReference type="EMBL" id="NBTY01000148">
    <property type="protein sequence ID" value="OTP69676.1"/>
    <property type="molecule type" value="Genomic_DNA"/>
</dbReference>
<evidence type="ECO:0000256" key="1">
    <source>
        <dbReference type="SAM" id="MobiDB-lite"/>
    </source>
</evidence>
<feature type="region of interest" description="Disordered" evidence="1">
    <location>
        <begin position="87"/>
        <end position="117"/>
    </location>
</feature>
<sequence>MRFIIMVKANENTEAGVLPDEALLSAMGAYHEELSKAGVLLDASGFHPSATGWRVRYERPAHGHRWTFCRDERVDCRIHADPGPFARGSRGMGAPFSSAYGRARKRRDRSAATVRTR</sequence>
<dbReference type="PANTHER" id="PTHR35174:SF4">
    <property type="entry name" value="BLL7163 PROTEIN"/>
    <property type="match status" value="1"/>
</dbReference>
<dbReference type="Proteomes" id="UP000194546">
    <property type="component" value="Unassembled WGS sequence"/>
</dbReference>
<dbReference type="SUPFAM" id="SSF54909">
    <property type="entry name" value="Dimeric alpha+beta barrel"/>
    <property type="match status" value="1"/>
</dbReference>
<gene>
    <name evidence="2" type="ORF">PAMC26510_26875</name>
</gene>
<dbReference type="Gene3D" id="3.30.70.1060">
    <property type="entry name" value="Dimeric alpha+beta barrel"/>
    <property type="match status" value="1"/>
</dbReference>
<name>A0A242MEU8_CABSO</name>
<evidence type="ECO:0000313" key="3">
    <source>
        <dbReference type="Proteomes" id="UP000194546"/>
    </source>
</evidence>
<proteinExistence type="predicted"/>
<organism evidence="2 3">
    <name type="scientific">Caballeronia sordidicola</name>
    <name type="common">Burkholderia sordidicola</name>
    <dbReference type="NCBI Taxonomy" id="196367"/>
    <lineage>
        <taxon>Bacteria</taxon>
        <taxon>Pseudomonadati</taxon>
        <taxon>Pseudomonadota</taxon>
        <taxon>Betaproteobacteria</taxon>
        <taxon>Burkholderiales</taxon>
        <taxon>Burkholderiaceae</taxon>
        <taxon>Caballeronia</taxon>
    </lineage>
</organism>
<evidence type="ECO:0000313" key="2">
    <source>
        <dbReference type="EMBL" id="OTP69676.1"/>
    </source>
</evidence>
<protein>
    <submittedName>
        <fullName evidence="2">PhnB protein</fullName>
    </submittedName>
</protein>
<dbReference type="AlphaFoldDB" id="A0A242MEU8"/>
<accession>A0A242MEU8</accession>